<dbReference type="Pfam" id="PF00701">
    <property type="entry name" value="DHDPS"/>
    <property type="match status" value="1"/>
</dbReference>
<keyword evidence="1" id="KW-0456">Lyase</keyword>
<organism evidence="2 3">
    <name type="scientific">Talaromyces proteolyticus</name>
    <dbReference type="NCBI Taxonomy" id="1131652"/>
    <lineage>
        <taxon>Eukaryota</taxon>
        <taxon>Fungi</taxon>
        <taxon>Dikarya</taxon>
        <taxon>Ascomycota</taxon>
        <taxon>Pezizomycotina</taxon>
        <taxon>Eurotiomycetes</taxon>
        <taxon>Eurotiomycetidae</taxon>
        <taxon>Eurotiales</taxon>
        <taxon>Trichocomaceae</taxon>
        <taxon>Talaromyces</taxon>
        <taxon>Talaromyces sect. Bacilispori</taxon>
    </lineage>
</organism>
<dbReference type="InterPro" id="IPR013785">
    <property type="entry name" value="Aldolase_TIM"/>
</dbReference>
<evidence type="ECO:0000256" key="1">
    <source>
        <dbReference type="ARBA" id="ARBA00023239"/>
    </source>
</evidence>
<name>A0AAD4KK30_9EURO</name>
<dbReference type="EMBL" id="JAJTJA010000014">
    <property type="protein sequence ID" value="KAH8690064.1"/>
    <property type="molecule type" value="Genomic_DNA"/>
</dbReference>
<dbReference type="Gene3D" id="3.20.20.70">
    <property type="entry name" value="Aldolase class I"/>
    <property type="match status" value="1"/>
</dbReference>
<accession>A0AAD4KK30</accession>
<dbReference type="SUPFAM" id="SSF51569">
    <property type="entry name" value="Aldolase"/>
    <property type="match status" value="1"/>
</dbReference>
<comment type="caution">
    <text evidence="2">The sequence shown here is derived from an EMBL/GenBank/DDBJ whole genome shotgun (WGS) entry which is preliminary data.</text>
</comment>
<evidence type="ECO:0000313" key="2">
    <source>
        <dbReference type="EMBL" id="KAH8690064.1"/>
    </source>
</evidence>
<dbReference type="GeneID" id="70249038"/>
<sequence length="242" mass="26203">MTPTNPRYGVYTLVVIFFSEDESIDLEGTKTHALVLLSSKREMLIRTVRSYLINLGYLSLQLIVGCSAPSAGTDFVLVLPLAYWTTSTTPPVIEGFFSTVAENSPLPVLIYNFPSVIGGMDISSDSIIRLAQKNPNIFGVKLTCGNPFATFGGKLGFFLSALVARSHSIITALANVMPRTHGNYADWALSKVGVAGVKGVVSHYFGYGTAQGRRPLELTLVSKLSIDALERIQQLIDIENGL</sequence>
<evidence type="ECO:0000313" key="3">
    <source>
        <dbReference type="Proteomes" id="UP001201262"/>
    </source>
</evidence>
<dbReference type="PANTHER" id="PTHR12128">
    <property type="entry name" value="DIHYDRODIPICOLINATE SYNTHASE"/>
    <property type="match status" value="1"/>
</dbReference>
<dbReference type="RefSeq" id="XP_046066347.1">
    <property type="nucleotide sequence ID" value="XM_046218751.1"/>
</dbReference>
<keyword evidence="3" id="KW-1185">Reference proteome</keyword>
<dbReference type="Proteomes" id="UP001201262">
    <property type="component" value="Unassembled WGS sequence"/>
</dbReference>
<proteinExistence type="predicted"/>
<evidence type="ECO:0008006" key="4">
    <source>
        <dbReference type="Google" id="ProtNLM"/>
    </source>
</evidence>
<dbReference type="SMART" id="SM01130">
    <property type="entry name" value="DHDPS"/>
    <property type="match status" value="1"/>
</dbReference>
<dbReference type="AlphaFoldDB" id="A0AAD4KK30"/>
<dbReference type="PANTHER" id="PTHR12128:SF66">
    <property type="entry name" value="4-HYDROXY-2-OXOGLUTARATE ALDOLASE, MITOCHONDRIAL"/>
    <property type="match status" value="1"/>
</dbReference>
<dbReference type="InterPro" id="IPR002220">
    <property type="entry name" value="DapA-like"/>
</dbReference>
<dbReference type="CDD" id="cd00408">
    <property type="entry name" value="DHDPS-like"/>
    <property type="match status" value="1"/>
</dbReference>
<protein>
    <recommendedName>
        <fullName evidence="4">Dihydrodipicolinate synthase</fullName>
    </recommendedName>
</protein>
<dbReference type="GO" id="GO:0008840">
    <property type="term" value="F:4-hydroxy-tetrahydrodipicolinate synthase activity"/>
    <property type="evidence" value="ECO:0007669"/>
    <property type="project" value="TreeGrafter"/>
</dbReference>
<reference evidence="2" key="1">
    <citation type="submission" date="2021-12" db="EMBL/GenBank/DDBJ databases">
        <title>Convergent genome expansion in fungi linked to evolution of root-endophyte symbiosis.</title>
        <authorList>
            <consortium name="DOE Joint Genome Institute"/>
            <person name="Ke Y.-H."/>
            <person name="Bonito G."/>
            <person name="Liao H.-L."/>
            <person name="Looney B."/>
            <person name="Rojas-Flechas A."/>
            <person name="Nash J."/>
            <person name="Hameed K."/>
            <person name="Schadt C."/>
            <person name="Martin F."/>
            <person name="Crous P.W."/>
            <person name="Miettinen O."/>
            <person name="Magnuson J.K."/>
            <person name="Labbe J."/>
            <person name="Jacobson D."/>
            <person name="Doktycz M.J."/>
            <person name="Veneault-Fourrey C."/>
            <person name="Kuo A."/>
            <person name="Mondo S."/>
            <person name="Calhoun S."/>
            <person name="Riley R."/>
            <person name="Ohm R."/>
            <person name="LaButti K."/>
            <person name="Andreopoulos B."/>
            <person name="Pangilinan J."/>
            <person name="Nolan M."/>
            <person name="Tritt A."/>
            <person name="Clum A."/>
            <person name="Lipzen A."/>
            <person name="Daum C."/>
            <person name="Barry K."/>
            <person name="Grigoriev I.V."/>
            <person name="Vilgalys R."/>
        </authorList>
    </citation>
    <scope>NUCLEOTIDE SEQUENCE</scope>
    <source>
        <strain evidence="2">PMI_201</strain>
    </source>
</reference>
<gene>
    <name evidence="2" type="ORF">BGW36DRAFT_401501</name>
</gene>